<feature type="transmembrane region" description="Helical" evidence="1">
    <location>
        <begin position="81"/>
        <end position="100"/>
    </location>
</feature>
<reference evidence="2" key="1">
    <citation type="submission" date="2020-05" db="UniProtKB">
        <authorList>
            <consortium name="EnsemblMetazoa"/>
        </authorList>
    </citation>
    <scope>IDENTIFICATION</scope>
    <source>
        <strain evidence="2">TTRI</strain>
    </source>
</reference>
<proteinExistence type="predicted"/>
<dbReference type="AlphaFoldDB" id="A0A1A9VHG3"/>
<accession>A0A1A9VHG3</accession>
<dbReference type="EnsemblMetazoa" id="GAUT037471-RA">
    <property type="protein sequence ID" value="GAUT037471-PA"/>
    <property type="gene ID" value="GAUT037471"/>
</dbReference>
<sequence length="123" mass="14335">MTATVGEILQLAAIPSHKASYWKSKEMRSKDYLYLSPLFTYLSVCIQKINYYRIVVVVFNISYSIVVILRICAETLWHDEMVMMSSFWTWLTSLLIVQFMEIKVTSIPKMFITFLAFSLNAVN</sequence>
<protein>
    <submittedName>
        <fullName evidence="2">Uncharacterized protein</fullName>
    </submittedName>
</protein>
<name>A0A1A9VHG3_GLOAU</name>
<dbReference type="Proteomes" id="UP000078200">
    <property type="component" value="Unassembled WGS sequence"/>
</dbReference>
<keyword evidence="1" id="KW-0812">Transmembrane</keyword>
<keyword evidence="3" id="KW-1185">Reference proteome</keyword>
<keyword evidence="1" id="KW-0472">Membrane</keyword>
<evidence type="ECO:0000256" key="1">
    <source>
        <dbReference type="SAM" id="Phobius"/>
    </source>
</evidence>
<dbReference type="VEuPathDB" id="VectorBase:GAUT037471"/>
<evidence type="ECO:0000313" key="3">
    <source>
        <dbReference type="Proteomes" id="UP000078200"/>
    </source>
</evidence>
<keyword evidence="1" id="KW-1133">Transmembrane helix</keyword>
<evidence type="ECO:0000313" key="2">
    <source>
        <dbReference type="EnsemblMetazoa" id="GAUT037471-PA"/>
    </source>
</evidence>
<organism evidence="2 3">
    <name type="scientific">Glossina austeni</name>
    <name type="common">Savannah tsetse fly</name>
    <dbReference type="NCBI Taxonomy" id="7395"/>
    <lineage>
        <taxon>Eukaryota</taxon>
        <taxon>Metazoa</taxon>
        <taxon>Ecdysozoa</taxon>
        <taxon>Arthropoda</taxon>
        <taxon>Hexapoda</taxon>
        <taxon>Insecta</taxon>
        <taxon>Pterygota</taxon>
        <taxon>Neoptera</taxon>
        <taxon>Endopterygota</taxon>
        <taxon>Diptera</taxon>
        <taxon>Brachycera</taxon>
        <taxon>Muscomorpha</taxon>
        <taxon>Hippoboscoidea</taxon>
        <taxon>Glossinidae</taxon>
        <taxon>Glossina</taxon>
    </lineage>
</organism>
<feature type="transmembrane region" description="Helical" evidence="1">
    <location>
        <begin position="51"/>
        <end position="69"/>
    </location>
</feature>